<evidence type="ECO:0000256" key="3">
    <source>
        <dbReference type="ARBA" id="ARBA00023211"/>
    </source>
</evidence>
<evidence type="ECO:0000313" key="8">
    <source>
        <dbReference type="Proteomes" id="UP001595733"/>
    </source>
</evidence>
<dbReference type="InterPro" id="IPR022830">
    <property type="entry name" value="Indigdn_synthA-like"/>
</dbReference>
<comment type="subunit">
    <text evidence="6">Homotrimer.</text>
</comment>
<dbReference type="Gene3D" id="3.40.1790.10">
    <property type="entry name" value="Indigoidine synthase domain"/>
    <property type="match status" value="1"/>
</dbReference>
<dbReference type="GO" id="GO:0016798">
    <property type="term" value="F:hydrolase activity, acting on glycosyl bonds"/>
    <property type="evidence" value="ECO:0007669"/>
    <property type="project" value="UniProtKB-KW"/>
</dbReference>
<dbReference type="HAMAP" id="MF_01876">
    <property type="entry name" value="PsiMP_glycosidase"/>
    <property type="match status" value="1"/>
</dbReference>
<proteinExistence type="inferred from homology"/>
<feature type="active site" description="Proton donor" evidence="6">
    <location>
        <position position="25"/>
    </location>
</feature>
<feature type="binding site" evidence="6">
    <location>
        <position position="138"/>
    </location>
    <ligand>
        <name>Mn(2+)</name>
        <dbReference type="ChEBI" id="CHEBI:29035"/>
    </ligand>
</feature>
<evidence type="ECO:0000256" key="2">
    <source>
        <dbReference type="ARBA" id="ARBA00022801"/>
    </source>
</evidence>
<comment type="function">
    <text evidence="6">Catalyzes the reversible cleavage of pseudouridine 5'-phosphate (PsiMP) to ribose 5-phosphate and uracil. Functions biologically in the cleavage direction, as part of a pseudouridine degradation pathway.</text>
</comment>
<dbReference type="PANTHER" id="PTHR42909:SF1">
    <property type="entry name" value="CARBOHYDRATE KINASE PFKB DOMAIN-CONTAINING PROTEIN"/>
    <property type="match status" value="1"/>
</dbReference>
<keyword evidence="4 6" id="KW-0456">Lyase</keyword>
<evidence type="ECO:0000256" key="5">
    <source>
        <dbReference type="ARBA" id="ARBA00023295"/>
    </source>
</evidence>
<feature type="binding site" evidence="6">
    <location>
        <position position="106"/>
    </location>
    <ligand>
        <name>substrate</name>
    </ligand>
</feature>
<dbReference type="InterPro" id="IPR007342">
    <property type="entry name" value="PsuG"/>
</dbReference>
<feature type="binding site" evidence="6">
    <location>
        <begin position="140"/>
        <end position="142"/>
    </location>
    <ligand>
        <name>substrate</name>
    </ligand>
</feature>
<keyword evidence="8" id="KW-1185">Reference proteome</keyword>
<keyword evidence="1 6" id="KW-0479">Metal-binding</keyword>
<evidence type="ECO:0000256" key="1">
    <source>
        <dbReference type="ARBA" id="ARBA00022723"/>
    </source>
</evidence>
<dbReference type="PANTHER" id="PTHR42909">
    <property type="entry name" value="ZGC:136858"/>
    <property type="match status" value="1"/>
</dbReference>
<keyword evidence="2 6" id="KW-0378">Hydrolase</keyword>
<comment type="cofactor">
    <cofactor evidence="6">
        <name>Mn(2+)</name>
        <dbReference type="ChEBI" id="CHEBI:29035"/>
    </cofactor>
    <text evidence="6">Binds 1 Mn(2+) ion per subunit.</text>
</comment>
<dbReference type="SUPFAM" id="SSF110581">
    <property type="entry name" value="Indigoidine synthase A-like"/>
    <property type="match status" value="1"/>
</dbReference>
<organism evidence="7 8">
    <name type="scientific">Chryseomicrobium palamuruense</name>
    <dbReference type="NCBI Taxonomy" id="682973"/>
    <lineage>
        <taxon>Bacteria</taxon>
        <taxon>Bacillati</taxon>
        <taxon>Bacillota</taxon>
        <taxon>Bacilli</taxon>
        <taxon>Bacillales</taxon>
        <taxon>Caryophanaceae</taxon>
        <taxon>Chryseomicrobium</taxon>
    </lineage>
</organism>
<evidence type="ECO:0000256" key="6">
    <source>
        <dbReference type="HAMAP-Rule" id="MF_01876"/>
    </source>
</evidence>
<dbReference type="Pfam" id="PF04227">
    <property type="entry name" value="Indigoidine_A"/>
    <property type="match status" value="1"/>
</dbReference>
<keyword evidence="5 6" id="KW-0326">Glycosidase</keyword>
<reference evidence="8" key="1">
    <citation type="journal article" date="2019" name="Int. J. Syst. Evol. Microbiol.">
        <title>The Global Catalogue of Microorganisms (GCM) 10K type strain sequencing project: providing services to taxonomists for standard genome sequencing and annotation.</title>
        <authorList>
            <consortium name="The Broad Institute Genomics Platform"/>
            <consortium name="The Broad Institute Genome Sequencing Center for Infectious Disease"/>
            <person name="Wu L."/>
            <person name="Ma J."/>
        </authorList>
    </citation>
    <scope>NUCLEOTIDE SEQUENCE [LARGE SCALE GENOMIC DNA]</scope>
    <source>
        <strain evidence="8">CCUG 50353</strain>
    </source>
</reference>
<feature type="active site" description="Nucleophile" evidence="6">
    <location>
        <position position="159"/>
    </location>
</feature>
<dbReference type="EMBL" id="JBHSEF010000024">
    <property type="protein sequence ID" value="MFC4355698.1"/>
    <property type="molecule type" value="Genomic_DNA"/>
</dbReference>
<name>A0ABV8UYT0_9BACL</name>
<feature type="binding site" evidence="6">
    <location>
        <position position="86"/>
    </location>
    <ligand>
        <name>substrate</name>
    </ligand>
</feature>
<evidence type="ECO:0000313" key="7">
    <source>
        <dbReference type="EMBL" id="MFC4355698.1"/>
    </source>
</evidence>
<comment type="similarity">
    <text evidence="6">Belongs to the pseudouridine-5'-phosphate glycosidase family.</text>
</comment>
<dbReference type="RefSeq" id="WP_378142260.1">
    <property type="nucleotide sequence ID" value="NZ_JBHSEF010000024.1"/>
</dbReference>
<comment type="caution">
    <text evidence="7">The sequence shown here is derived from an EMBL/GenBank/DDBJ whole genome shotgun (WGS) entry which is preliminary data.</text>
</comment>
<dbReference type="EC" id="4.2.1.70" evidence="6"/>
<accession>A0ABV8UYT0</accession>
<gene>
    <name evidence="6" type="primary">psuG</name>
    <name evidence="7" type="ORF">ACFO0S_11605</name>
</gene>
<evidence type="ECO:0000256" key="4">
    <source>
        <dbReference type="ARBA" id="ARBA00023239"/>
    </source>
</evidence>
<dbReference type="Proteomes" id="UP001595733">
    <property type="component" value="Unassembled WGS sequence"/>
</dbReference>
<keyword evidence="3 6" id="KW-0464">Manganese</keyword>
<sequence>MKHLLDYTPEVKEALESGKPVVALESTIISHGMPYPENVKMAKEVEEVIRENGAVPATIALMDGRIKIGLTNEDLELLATSQNVRKTSRRDLAYVLSAKEIGATTVATTMICAELAGISIFVTGGIGGVHRGAETTMDISADLEELSQTNVAVICAGAKSILDIGLTLEYLETKGVPVVGYGTDAFPAFYSATSQFASNFRVDSPEEVADMLKVKWELGLNGGAVIANPIPAESSLDEKEISAIIEKALQEASDNGIKGKDVTPFLLGKVKELTDGKSLEANIALVMNNAKVGAQIAKAYAAN</sequence>
<comment type="catalytic activity">
    <reaction evidence="6">
        <text>D-ribose 5-phosphate + uracil = psi-UMP + H2O</text>
        <dbReference type="Rhea" id="RHEA:18337"/>
        <dbReference type="ChEBI" id="CHEBI:15377"/>
        <dbReference type="ChEBI" id="CHEBI:17568"/>
        <dbReference type="ChEBI" id="CHEBI:58380"/>
        <dbReference type="ChEBI" id="CHEBI:78346"/>
        <dbReference type="EC" id="4.2.1.70"/>
    </reaction>
</comment>
<protein>
    <recommendedName>
        <fullName evidence="6">Pseudouridine-5'-phosphate glycosidase</fullName>
        <shortName evidence="6">PsiMP glycosidase</shortName>
        <ecNumber evidence="6">4.2.1.70</ecNumber>
    </recommendedName>
</protein>